<evidence type="ECO:0000256" key="1">
    <source>
        <dbReference type="SAM" id="MobiDB-lite"/>
    </source>
</evidence>
<feature type="non-terminal residue" evidence="2">
    <location>
        <position position="175"/>
    </location>
</feature>
<name>A0A550BWJ8_9AGAR</name>
<gene>
    <name evidence="2" type="ORF">BD626DRAFT_516834</name>
</gene>
<feature type="non-terminal residue" evidence="2">
    <location>
        <position position="1"/>
    </location>
</feature>
<organism evidence="2 3">
    <name type="scientific">Schizophyllum amplum</name>
    <dbReference type="NCBI Taxonomy" id="97359"/>
    <lineage>
        <taxon>Eukaryota</taxon>
        <taxon>Fungi</taxon>
        <taxon>Dikarya</taxon>
        <taxon>Basidiomycota</taxon>
        <taxon>Agaricomycotina</taxon>
        <taxon>Agaricomycetes</taxon>
        <taxon>Agaricomycetidae</taxon>
        <taxon>Agaricales</taxon>
        <taxon>Schizophyllaceae</taxon>
        <taxon>Schizophyllum</taxon>
    </lineage>
</organism>
<evidence type="ECO:0000313" key="2">
    <source>
        <dbReference type="EMBL" id="TRM56918.1"/>
    </source>
</evidence>
<reference evidence="2 3" key="1">
    <citation type="journal article" date="2019" name="New Phytol.">
        <title>Comparative genomics reveals unique wood-decay strategies and fruiting body development in the Schizophyllaceae.</title>
        <authorList>
            <person name="Almasi E."/>
            <person name="Sahu N."/>
            <person name="Krizsan K."/>
            <person name="Balint B."/>
            <person name="Kovacs G.M."/>
            <person name="Kiss B."/>
            <person name="Cseklye J."/>
            <person name="Drula E."/>
            <person name="Henrissat B."/>
            <person name="Nagy I."/>
            <person name="Chovatia M."/>
            <person name="Adam C."/>
            <person name="LaButti K."/>
            <person name="Lipzen A."/>
            <person name="Riley R."/>
            <person name="Grigoriev I.V."/>
            <person name="Nagy L.G."/>
        </authorList>
    </citation>
    <scope>NUCLEOTIDE SEQUENCE [LARGE SCALE GENOMIC DNA]</scope>
    <source>
        <strain evidence="2 3">NL-1724</strain>
    </source>
</reference>
<dbReference type="OrthoDB" id="3048343at2759"/>
<comment type="caution">
    <text evidence="2">The sequence shown here is derived from an EMBL/GenBank/DDBJ whole genome shotgun (WGS) entry which is preliminary data.</text>
</comment>
<keyword evidence="3" id="KW-1185">Reference proteome</keyword>
<dbReference type="AlphaFoldDB" id="A0A550BWJ8"/>
<accession>A0A550BWJ8</accession>
<evidence type="ECO:0000313" key="3">
    <source>
        <dbReference type="Proteomes" id="UP000320762"/>
    </source>
</evidence>
<feature type="compositionally biased region" description="Low complexity" evidence="1">
    <location>
        <begin position="18"/>
        <end position="27"/>
    </location>
</feature>
<proteinExistence type="predicted"/>
<dbReference type="EMBL" id="VDMD01000055">
    <property type="protein sequence ID" value="TRM56918.1"/>
    <property type="molecule type" value="Genomic_DNA"/>
</dbReference>
<dbReference type="Proteomes" id="UP000320762">
    <property type="component" value="Unassembled WGS sequence"/>
</dbReference>
<sequence>EKYHSPPTEPVSNGLAGTATASSTTATPNHATIPSTIGAPALAHIPIGPLTPFRALKVLHFEPSVKLKFKKGEVSATAVLEMCTSLTTLCVRERKPVRLSDAVLWSTQIQAMRPWGAILSSLDQVKLPQFSELYMGCRWPTDERAIAGSFWVPYAEELLEKGIEMRIARICPGLQ</sequence>
<feature type="region of interest" description="Disordered" evidence="1">
    <location>
        <begin position="1"/>
        <end position="32"/>
    </location>
</feature>
<protein>
    <submittedName>
        <fullName evidence="2">Uncharacterized protein</fullName>
    </submittedName>
</protein>